<dbReference type="EMBL" id="LAZR01010036">
    <property type="protein sequence ID" value="KKM69168.1"/>
    <property type="molecule type" value="Genomic_DNA"/>
</dbReference>
<reference evidence="1" key="1">
    <citation type="journal article" date="2015" name="Nature">
        <title>Complex archaea that bridge the gap between prokaryotes and eukaryotes.</title>
        <authorList>
            <person name="Spang A."/>
            <person name="Saw J.H."/>
            <person name="Jorgensen S.L."/>
            <person name="Zaremba-Niedzwiedzka K."/>
            <person name="Martijn J."/>
            <person name="Lind A.E."/>
            <person name="van Eijk R."/>
            <person name="Schleper C."/>
            <person name="Guy L."/>
            <person name="Ettema T.J."/>
        </authorList>
    </citation>
    <scope>NUCLEOTIDE SEQUENCE</scope>
</reference>
<proteinExistence type="predicted"/>
<comment type="caution">
    <text evidence="1">The sequence shown here is derived from an EMBL/GenBank/DDBJ whole genome shotgun (WGS) entry which is preliminary data.</text>
</comment>
<sequence length="286" mass="33503">MNIVKPLIISCSRRTDIPAFLMPWIIERIKDGYVDVVNPFNKNQVSRVLFQNTLCWVWWSKNFDSWIKEYRNNKSLFQSIKGHFFQFTINSPSEMENNIRISLAKRFGQLEWLINEFSLLSVNYRFDPIIVYMKKDSEQINSNLTKFEYIMKKISSLGLKEMTFSFATLYPKVKKRMNSRGYIPIELSFKKKKEILDKLMLICNSYGIEMKACCQPDLLKIKGINQANCIDAYKIEQLVDEVIPKIRDKGQRNSCGCFKSKDIGGYTGIFRCKHNCDYCYASPAIN</sequence>
<evidence type="ECO:0000313" key="1">
    <source>
        <dbReference type="EMBL" id="KKM69168.1"/>
    </source>
</evidence>
<name>A0A0F9JHU3_9ZZZZ</name>
<evidence type="ECO:0008006" key="2">
    <source>
        <dbReference type="Google" id="ProtNLM"/>
    </source>
</evidence>
<protein>
    <recommendedName>
        <fullName evidence="2">DUF1848 domain-containing protein</fullName>
    </recommendedName>
</protein>
<organism evidence="1">
    <name type="scientific">marine sediment metagenome</name>
    <dbReference type="NCBI Taxonomy" id="412755"/>
    <lineage>
        <taxon>unclassified sequences</taxon>
        <taxon>metagenomes</taxon>
        <taxon>ecological metagenomes</taxon>
    </lineage>
</organism>
<gene>
    <name evidence="1" type="ORF">LCGC14_1453580</name>
</gene>
<accession>A0A0F9JHU3</accession>
<dbReference type="Pfam" id="PF08902">
    <property type="entry name" value="DUF1848"/>
    <property type="match status" value="1"/>
</dbReference>
<dbReference type="AlphaFoldDB" id="A0A0F9JHU3"/>
<dbReference type="InterPro" id="IPR014998">
    <property type="entry name" value="DUF1848"/>
</dbReference>